<evidence type="ECO:0000313" key="3">
    <source>
        <dbReference type="Proteomes" id="UP001203423"/>
    </source>
</evidence>
<dbReference type="InterPro" id="IPR004027">
    <property type="entry name" value="SEC_C_motif"/>
</dbReference>
<dbReference type="InterPro" id="IPR026368">
    <property type="entry name" value="SWIM_PBPRA1643"/>
</dbReference>
<comment type="caution">
    <text evidence="2">The sequence shown here is derived from an EMBL/GenBank/DDBJ whole genome shotgun (WGS) entry which is preliminary data.</text>
</comment>
<keyword evidence="3" id="KW-1185">Reference proteome</keyword>
<dbReference type="Gene3D" id="3.10.450.50">
    <property type="match status" value="1"/>
</dbReference>
<evidence type="ECO:0000313" key="2">
    <source>
        <dbReference type="EMBL" id="MCL1123623.1"/>
    </source>
</evidence>
<organism evidence="2 3">
    <name type="scientific">Shewanella surugensis</name>
    <dbReference type="NCBI Taxonomy" id="212020"/>
    <lineage>
        <taxon>Bacteria</taxon>
        <taxon>Pseudomonadati</taxon>
        <taxon>Pseudomonadota</taxon>
        <taxon>Gammaproteobacteria</taxon>
        <taxon>Alteromonadales</taxon>
        <taxon>Shewanellaceae</taxon>
        <taxon>Shewanella</taxon>
    </lineage>
</organism>
<dbReference type="RefSeq" id="WP_248938909.1">
    <property type="nucleotide sequence ID" value="NZ_JAKIKS010000009.1"/>
</dbReference>
<dbReference type="SUPFAM" id="SSF103642">
    <property type="entry name" value="Sec-C motif"/>
    <property type="match status" value="1"/>
</dbReference>
<dbReference type="Proteomes" id="UP001203423">
    <property type="component" value="Unassembled WGS sequence"/>
</dbReference>
<reference evidence="2 3" key="1">
    <citation type="submission" date="2022-01" db="EMBL/GenBank/DDBJ databases">
        <title>Whole genome-based taxonomy of the Shewanellaceae.</title>
        <authorList>
            <person name="Martin-Rodriguez A.J."/>
        </authorList>
    </citation>
    <scope>NUCLEOTIDE SEQUENCE [LARGE SCALE GENOMIC DNA]</scope>
    <source>
        <strain evidence="2 3">DSM 17177</strain>
    </source>
</reference>
<accession>A0ABT0L7F2</accession>
<dbReference type="NCBIfam" id="TIGR04102">
    <property type="entry name" value="SWIM_PBPRA1643"/>
    <property type="match status" value="1"/>
</dbReference>
<evidence type="ECO:0000256" key="1">
    <source>
        <dbReference type="SAM" id="MobiDB-lite"/>
    </source>
</evidence>
<dbReference type="Pfam" id="PF02810">
    <property type="entry name" value="SEC-C"/>
    <property type="match status" value="1"/>
</dbReference>
<gene>
    <name evidence="2" type="ORF">L2764_03770</name>
</gene>
<feature type="region of interest" description="Disordered" evidence="1">
    <location>
        <begin position="1"/>
        <end position="21"/>
    </location>
</feature>
<dbReference type="EMBL" id="JAKIKS010000009">
    <property type="protein sequence ID" value="MCL1123623.1"/>
    <property type="molecule type" value="Genomic_DNA"/>
</dbReference>
<protein>
    <submittedName>
        <fullName evidence="2">SEC-C domain-containing protein</fullName>
    </submittedName>
</protein>
<name>A0ABT0L7F2_9GAMM</name>
<proteinExistence type="predicted"/>
<sequence>MSDKFFFKGRKTPKPKHESYGYNTKRVAKRGTESNPLNLIVNSEAREIEIKQRVFDSELVANIVIDVNAVEDIGALEQLLTKVKPVVSDKKPDRNQACPCGSGDKYKKCCGK</sequence>